<dbReference type="RefSeq" id="WP_173132626.1">
    <property type="nucleotide sequence ID" value="NZ_JABRWJ010000012.1"/>
</dbReference>
<name>A0ABX2ES30_9BURK</name>
<comment type="caution">
    <text evidence="2">The sequence shown here is derived from an EMBL/GenBank/DDBJ whole genome shotgun (WGS) entry which is preliminary data.</text>
</comment>
<organism evidence="2 3">
    <name type="scientific">Pseudaquabacterium terrae</name>
    <dbReference type="NCBI Taxonomy" id="2732868"/>
    <lineage>
        <taxon>Bacteria</taxon>
        <taxon>Pseudomonadati</taxon>
        <taxon>Pseudomonadota</taxon>
        <taxon>Betaproteobacteria</taxon>
        <taxon>Burkholderiales</taxon>
        <taxon>Sphaerotilaceae</taxon>
        <taxon>Pseudaquabacterium</taxon>
    </lineage>
</organism>
<reference evidence="2 3" key="1">
    <citation type="submission" date="2020-05" db="EMBL/GenBank/DDBJ databases">
        <title>Aquincola sp. isolate from soil.</title>
        <authorList>
            <person name="Han J."/>
            <person name="Kim D.-U."/>
        </authorList>
    </citation>
    <scope>NUCLEOTIDE SEQUENCE [LARGE SCALE GENOMIC DNA]</scope>
    <source>
        <strain evidence="2 3">S2</strain>
    </source>
</reference>
<gene>
    <name evidence="2" type="ORF">HLB44_31065</name>
</gene>
<protein>
    <submittedName>
        <fullName evidence="2">Uncharacterized protein</fullName>
    </submittedName>
</protein>
<dbReference type="EMBL" id="JABRWJ010000012">
    <property type="protein sequence ID" value="NRF71436.1"/>
    <property type="molecule type" value="Genomic_DNA"/>
</dbReference>
<accession>A0ABX2ES30</accession>
<proteinExistence type="predicted"/>
<dbReference type="Proteomes" id="UP000737171">
    <property type="component" value="Unassembled WGS sequence"/>
</dbReference>
<feature type="signal peptide" evidence="1">
    <location>
        <begin position="1"/>
        <end position="25"/>
    </location>
</feature>
<keyword evidence="1" id="KW-0732">Signal</keyword>
<evidence type="ECO:0000313" key="2">
    <source>
        <dbReference type="EMBL" id="NRF71436.1"/>
    </source>
</evidence>
<evidence type="ECO:0000313" key="3">
    <source>
        <dbReference type="Proteomes" id="UP000737171"/>
    </source>
</evidence>
<keyword evidence="3" id="KW-1185">Reference proteome</keyword>
<feature type="chain" id="PRO_5046325582" evidence="1">
    <location>
        <begin position="26"/>
        <end position="196"/>
    </location>
</feature>
<sequence>MKTAAPLFAATIVAAALAFAPAVQAQENVDLGEGFLCCNMRSDGAWISDANYQDPNKTMIPFGTPMRHAGWGRYRLQVDIEGKRLEIGNDYSRTLSMEEFGRRYLVQKDPRKQAAYTGASAKVRKAIESAHVTRGMTRTQVLYAIGYPVANETPILQSTPWKYRASSGAFSVHFDGQGHVTNVHADPDTLRQVYTP</sequence>
<evidence type="ECO:0000256" key="1">
    <source>
        <dbReference type="SAM" id="SignalP"/>
    </source>
</evidence>